<dbReference type="EMBL" id="CAFBPD010000073">
    <property type="protein sequence ID" value="CAB5004326.1"/>
    <property type="molecule type" value="Genomic_DNA"/>
</dbReference>
<feature type="region of interest" description="Disordered" evidence="1">
    <location>
        <begin position="29"/>
        <end position="63"/>
    </location>
</feature>
<gene>
    <name evidence="2" type="ORF">UFOPK4061_00518</name>
</gene>
<sequence>MWNQSRSHRVEGWSLQAIVRGEEDCYDVEHPESGLGKQGIDEENCDEEERADLSGEYKDSTIE</sequence>
<reference evidence="2" key="1">
    <citation type="submission" date="2020-05" db="EMBL/GenBank/DDBJ databases">
        <authorList>
            <person name="Chiriac C."/>
            <person name="Salcher M."/>
            <person name="Ghai R."/>
            <person name="Kavagutti S V."/>
        </authorList>
    </citation>
    <scope>NUCLEOTIDE SEQUENCE</scope>
</reference>
<feature type="compositionally biased region" description="Acidic residues" evidence="1">
    <location>
        <begin position="41"/>
        <end position="50"/>
    </location>
</feature>
<protein>
    <submittedName>
        <fullName evidence="2">Unannotated protein</fullName>
    </submittedName>
</protein>
<organism evidence="2">
    <name type="scientific">freshwater metagenome</name>
    <dbReference type="NCBI Taxonomy" id="449393"/>
    <lineage>
        <taxon>unclassified sequences</taxon>
        <taxon>metagenomes</taxon>
        <taxon>ecological metagenomes</taxon>
    </lineage>
</organism>
<accession>A0A6J7PFZ5</accession>
<proteinExistence type="predicted"/>
<name>A0A6J7PFZ5_9ZZZZ</name>
<evidence type="ECO:0000256" key="1">
    <source>
        <dbReference type="SAM" id="MobiDB-lite"/>
    </source>
</evidence>
<dbReference type="AlphaFoldDB" id="A0A6J7PFZ5"/>
<feature type="compositionally biased region" description="Basic and acidic residues" evidence="1">
    <location>
        <begin position="51"/>
        <end position="63"/>
    </location>
</feature>
<evidence type="ECO:0000313" key="2">
    <source>
        <dbReference type="EMBL" id="CAB5004326.1"/>
    </source>
</evidence>